<evidence type="ECO:0000313" key="3">
    <source>
        <dbReference type="Proteomes" id="UP000601435"/>
    </source>
</evidence>
<dbReference type="EMBL" id="CAJNJA010006253">
    <property type="protein sequence ID" value="CAE7207880.1"/>
    <property type="molecule type" value="Genomic_DNA"/>
</dbReference>
<sequence length="349" mass="37886">MAPAGASEGQLGVPVGGGVCRDYSGGNGSVGCPDKSSPVSVMFLRTVELVVWPEAALEIRRLAVMAPAGYWQQQVDIAPWPARSAHVAVTLPEGDILLMGGVGEPGLLNDVWRWTPRKCTLLEDMQPLEAARFGLECSYKCTSSPIYGQWAQLLDAPWAPRSEPGAVWTASGVILAGGRSSLGYENDVWVWQHSGDFCSVQWQGTWTQLTPQAAWFPRHGHRLVGFVTPGSADVDTVLLVGGFGGEPDSGEVIRGKEPDPADRPNPRNDIWCGNKDLSNWGKWTQIAPTAPFSARAQFAAVIAPTISDFSFVLFGGYDDNARLVVDQWQWTGENTTFRCEVQESTSTEY</sequence>
<dbReference type="Gene3D" id="2.120.10.80">
    <property type="entry name" value="Kelch-type beta propeller"/>
    <property type="match status" value="1"/>
</dbReference>
<name>A0A812JJU4_9DINO</name>
<dbReference type="SUPFAM" id="SSF117281">
    <property type="entry name" value="Kelch motif"/>
    <property type="match status" value="1"/>
</dbReference>
<reference evidence="2" key="1">
    <citation type="submission" date="2021-02" db="EMBL/GenBank/DDBJ databases">
        <authorList>
            <person name="Dougan E. K."/>
            <person name="Rhodes N."/>
            <person name="Thang M."/>
            <person name="Chan C."/>
        </authorList>
    </citation>
    <scope>NUCLEOTIDE SEQUENCE</scope>
</reference>
<dbReference type="Proteomes" id="UP000601435">
    <property type="component" value="Unassembled WGS sequence"/>
</dbReference>
<keyword evidence="3" id="KW-1185">Reference proteome</keyword>
<feature type="region of interest" description="Disordered" evidence="1">
    <location>
        <begin position="249"/>
        <end position="268"/>
    </location>
</feature>
<dbReference type="AlphaFoldDB" id="A0A812JJU4"/>
<gene>
    <name evidence="2" type="primary">ALATS</name>
    <name evidence="2" type="ORF">SNEC2469_LOCUS1904</name>
</gene>
<protein>
    <submittedName>
        <fullName evidence="2">ALATS protein</fullName>
    </submittedName>
</protein>
<proteinExistence type="predicted"/>
<dbReference type="OrthoDB" id="2423964at2759"/>
<comment type="caution">
    <text evidence="2">The sequence shown here is derived from an EMBL/GenBank/DDBJ whole genome shotgun (WGS) entry which is preliminary data.</text>
</comment>
<organism evidence="2 3">
    <name type="scientific">Symbiodinium necroappetens</name>
    <dbReference type="NCBI Taxonomy" id="1628268"/>
    <lineage>
        <taxon>Eukaryota</taxon>
        <taxon>Sar</taxon>
        <taxon>Alveolata</taxon>
        <taxon>Dinophyceae</taxon>
        <taxon>Suessiales</taxon>
        <taxon>Symbiodiniaceae</taxon>
        <taxon>Symbiodinium</taxon>
    </lineage>
</organism>
<accession>A0A812JJU4</accession>
<evidence type="ECO:0000256" key="1">
    <source>
        <dbReference type="SAM" id="MobiDB-lite"/>
    </source>
</evidence>
<evidence type="ECO:0000313" key="2">
    <source>
        <dbReference type="EMBL" id="CAE7207880.1"/>
    </source>
</evidence>
<dbReference type="InterPro" id="IPR015915">
    <property type="entry name" value="Kelch-typ_b-propeller"/>
</dbReference>
<feature type="compositionally biased region" description="Basic and acidic residues" evidence="1">
    <location>
        <begin position="251"/>
        <end position="266"/>
    </location>
</feature>